<comment type="similarity">
    <text evidence="1">Belongs to the glycosyl hydrolase 43 family.</text>
</comment>
<keyword evidence="3" id="KW-0326">Glycosidase</keyword>
<evidence type="ECO:0000259" key="5">
    <source>
        <dbReference type="SMART" id="SM00495"/>
    </source>
</evidence>
<dbReference type="InterPro" id="IPR059177">
    <property type="entry name" value="GH29D-like_dom"/>
</dbReference>
<dbReference type="Gene3D" id="2.60.120.260">
    <property type="entry name" value="Galactose-binding domain-like"/>
    <property type="match status" value="1"/>
</dbReference>
<accession>A0A2A9EY28</accession>
<evidence type="ECO:0000256" key="4">
    <source>
        <dbReference type="SAM" id="SignalP"/>
    </source>
</evidence>
<dbReference type="InterPro" id="IPR003610">
    <property type="entry name" value="CBM5/12"/>
</dbReference>
<dbReference type="Pfam" id="PF13290">
    <property type="entry name" value="CHB_HEX_C_1"/>
    <property type="match status" value="1"/>
</dbReference>
<proteinExistence type="inferred from homology"/>
<evidence type="ECO:0000313" key="6">
    <source>
        <dbReference type="EMBL" id="PFG43964.1"/>
    </source>
</evidence>
<dbReference type="Gene3D" id="2.10.10.20">
    <property type="entry name" value="Carbohydrate-binding module superfamily 5/12"/>
    <property type="match status" value="2"/>
</dbReference>
<dbReference type="InterPro" id="IPR036573">
    <property type="entry name" value="CBM_sf_5/12"/>
</dbReference>
<dbReference type="PANTHER" id="PTHR22925">
    <property type="entry name" value="GLYCOSYL HYDROLASE 43 FAMILY MEMBER"/>
    <property type="match status" value="1"/>
</dbReference>
<dbReference type="GO" id="GO:0030246">
    <property type="term" value="F:carbohydrate binding"/>
    <property type="evidence" value="ECO:0007669"/>
    <property type="project" value="InterPro"/>
</dbReference>
<reference evidence="6 7" key="1">
    <citation type="submission" date="2017-10" db="EMBL/GenBank/DDBJ databases">
        <title>Sequencing the genomes of 1000 actinobacteria strains.</title>
        <authorList>
            <person name="Klenk H.-P."/>
        </authorList>
    </citation>
    <scope>NUCLEOTIDE SEQUENCE [LARGE SCALE GENOMIC DNA]</scope>
    <source>
        <strain evidence="6 7">DSM 21863</strain>
    </source>
</reference>
<dbReference type="EMBL" id="PDJJ01000001">
    <property type="protein sequence ID" value="PFG43964.1"/>
    <property type="molecule type" value="Genomic_DNA"/>
</dbReference>
<dbReference type="CDD" id="cd18822">
    <property type="entry name" value="GH43_CtGH43-like"/>
    <property type="match status" value="1"/>
</dbReference>
<dbReference type="RefSeq" id="WP_098464248.1">
    <property type="nucleotide sequence ID" value="NZ_PDJJ01000001.1"/>
</dbReference>
<feature type="signal peptide" evidence="4">
    <location>
        <begin position="1"/>
        <end position="47"/>
    </location>
</feature>
<dbReference type="InterPro" id="IPR023296">
    <property type="entry name" value="Glyco_hydro_beta-prop_sf"/>
</dbReference>
<dbReference type="InterPro" id="IPR008979">
    <property type="entry name" value="Galactose-bd-like_sf"/>
</dbReference>
<evidence type="ECO:0000256" key="2">
    <source>
        <dbReference type="ARBA" id="ARBA00022801"/>
    </source>
</evidence>
<feature type="domain" description="Chitin-binding type-3" evidence="5">
    <location>
        <begin position="919"/>
        <end position="962"/>
    </location>
</feature>
<evidence type="ECO:0000256" key="3">
    <source>
        <dbReference type="ARBA" id="ARBA00023295"/>
    </source>
</evidence>
<name>A0A2A9EY28_9MICO</name>
<dbReference type="SMART" id="SM00495">
    <property type="entry name" value="ChtBD3"/>
    <property type="match status" value="2"/>
</dbReference>
<feature type="chain" id="PRO_5012766827" evidence="4">
    <location>
        <begin position="48"/>
        <end position="964"/>
    </location>
</feature>
<dbReference type="AlphaFoldDB" id="A0A2A9EY28"/>
<dbReference type="GO" id="GO:0005576">
    <property type="term" value="C:extracellular region"/>
    <property type="evidence" value="ECO:0007669"/>
    <property type="project" value="InterPro"/>
</dbReference>
<dbReference type="InterPro" id="IPR006710">
    <property type="entry name" value="Glyco_hydro_43"/>
</dbReference>
<evidence type="ECO:0000313" key="7">
    <source>
        <dbReference type="Proteomes" id="UP000224130"/>
    </source>
</evidence>
<dbReference type="Gene3D" id="2.115.10.20">
    <property type="entry name" value="Glycosyl hydrolase domain, family 43"/>
    <property type="match status" value="1"/>
</dbReference>
<keyword evidence="2" id="KW-0378">Hydrolase</keyword>
<keyword evidence="7" id="KW-1185">Reference proteome</keyword>
<sequence length="964" mass="102428">MSPTRTGRVVAGPHARPVTHARSVTGAALVAALVAGGITAGAGAATAADDTPVALAEAVSVATTSGTVPDLPAQVEVGTASGGTRTVPVDWQVADLRFDRTYATYAVAGDAAGLAVSAAVEVVPGSVEYFVDSGPAASTPPYAAVAAVADLRNDAADRRSTAPDAWGYVNEGDADVGARSGDVADKDATGWWARGRAGTSRPIVYRLPLDAGTHTVTLGFEEWWSGPRQMKVSVVAPDGTATVVAPSVTVSNASATARNAVASGTVELAQAGTAQVRVEIAGGTEAPVVSWLAVAAGEVAVDTTPFVVEAPTITPGSGLYPAAQEVSITAPEGATVRYTTDGTVPTVAHGTRYTGPFTLATSATVRAVAVDEGVASPVARSVLDIEPVPADGYDTVPVGRTWYDTDGNPIQAHGGGFLEKDGWYYWVGENKSHDAASFLGVSLYRSQDLVNWEYVKDILTPASHPELADCKVERPKLLYNDATDTFVLWGHWETADSYAASHLVVATSSTVDGDYTFLDHFRPGAGSVHTEEADPTYTGDDERWGYGSRDFTVFTDPDTGQGYLVGSQDHLSMRLYPLTDDYTGVDWEASYPLFEGERREAPAVAKIGDRFVMITSGQSGWYPNQAYVASTTDITDPDAWSDLEPVGNNTTYYSQPTNIMSVTRADGGTEHVYMGDRWDAGTLGRSTYVWLPLEVDDDGITLDFRPTWSLDTTTGAVSAPTTPLVSEGREATSSAAVAGRPASAAVDGVVTNLNRSGDSTNYFQPTGVPFTWQVDLGEVLPLDRVDLAWRSWNGSETYARYTVLGSVDGVTWERVASRLDNTTVGFTSDELAGAWRHVRVAVEQVVNDHNGNDASWAAGLVEVQVYAAADAWERGATYDTGDEVTHDGSLWRAGWWTRDEPGTGVWGSWQEIATDADGVDRWTPSRVFDTGDVVRHDGVTYRARWWTRNQEPGSRNGPWQATDA</sequence>
<dbReference type="SUPFAM" id="SSF49785">
    <property type="entry name" value="Galactose-binding domain-like"/>
    <property type="match status" value="1"/>
</dbReference>
<protein>
    <submittedName>
        <fullName evidence="6">Ig-like protein group 4</fullName>
    </submittedName>
</protein>
<dbReference type="Pfam" id="PF00754">
    <property type="entry name" value="F5_F8_type_C"/>
    <property type="match status" value="1"/>
</dbReference>
<evidence type="ECO:0000256" key="1">
    <source>
        <dbReference type="ARBA" id="ARBA00009865"/>
    </source>
</evidence>
<dbReference type="GO" id="GO:0004553">
    <property type="term" value="F:hydrolase activity, hydrolyzing O-glycosyl compounds"/>
    <property type="evidence" value="ECO:0007669"/>
    <property type="project" value="InterPro"/>
</dbReference>
<dbReference type="Pfam" id="PF07532">
    <property type="entry name" value="Big_4"/>
    <property type="match status" value="1"/>
</dbReference>
<gene>
    <name evidence="6" type="ORF">ATJ88_2680</name>
</gene>
<comment type="caution">
    <text evidence="6">The sequence shown here is derived from an EMBL/GenBank/DDBJ whole genome shotgun (WGS) entry which is preliminary data.</text>
</comment>
<dbReference type="CDD" id="cd12215">
    <property type="entry name" value="ChiC_BD"/>
    <property type="match status" value="2"/>
</dbReference>
<dbReference type="SUPFAM" id="SSF75005">
    <property type="entry name" value="Arabinanase/levansucrase/invertase"/>
    <property type="match status" value="1"/>
</dbReference>
<dbReference type="Pfam" id="PF02839">
    <property type="entry name" value="CBM_5_12"/>
    <property type="match status" value="1"/>
</dbReference>
<dbReference type="PANTHER" id="PTHR22925:SF3">
    <property type="entry name" value="GLYCOSYL HYDROLASE FAMILY PROTEIN 43"/>
    <property type="match status" value="1"/>
</dbReference>
<dbReference type="GO" id="GO:0005975">
    <property type="term" value="P:carbohydrate metabolic process"/>
    <property type="evidence" value="ECO:0007669"/>
    <property type="project" value="InterPro"/>
</dbReference>
<dbReference type="SUPFAM" id="SSF51055">
    <property type="entry name" value="Carbohydrate binding domain"/>
    <property type="match status" value="2"/>
</dbReference>
<organism evidence="6 7">
    <name type="scientific">Isoptericola jiangsuensis</name>
    <dbReference type="NCBI Taxonomy" id="548579"/>
    <lineage>
        <taxon>Bacteria</taxon>
        <taxon>Bacillati</taxon>
        <taxon>Actinomycetota</taxon>
        <taxon>Actinomycetes</taxon>
        <taxon>Micrococcales</taxon>
        <taxon>Promicromonosporaceae</taxon>
        <taxon>Isoptericola</taxon>
    </lineage>
</organism>
<dbReference type="InterPro" id="IPR011081">
    <property type="entry name" value="Big_4"/>
</dbReference>
<dbReference type="InterPro" id="IPR000421">
    <property type="entry name" value="FA58C"/>
</dbReference>
<feature type="domain" description="Chitin-binding type-3" evidence="5">
    <location>
        <begin position="869"/>
        <end position="912"/>
    </location>
</feature>
<keyword evidence="4" id="KW-0732">Signal</keyword>
<dbReference type="Pfam" id="PF04616">
    <property type="entry name" value="Glyco_hydro_43"/>
    <property type="match status" value="1"/>
</dbReference>
<dbReference type="Proteomes" id="UP000224130">
    <property type="component" value="Unassembled WGS sequence"/>
</dbReference>